<evidence type="ECO:0000313" key="3">
    <source>
        <dbReference type="Proteomes" id="UP000775213"/>
    </source>
</evidence>
<evidence type="ECO:0000313" key="2">
    <source>
        <dbReference type="EMBL" id="KAH0454904.1"/>
    </source>
</evidence>
<organism evidence="2 3">
    <name type="scientific">Dendrobium chrysotoxum</name>
    <name type="common">Orchid</name>
    <dbReference type="NCBI Taxonomy" id="161865"/>
    <lineage>
        <taxon>Eukaryota</taxon>
        <taxon>Viridiplantae</taxon>
        <taxon>Streptophyta</taxon>
        <taxon>Embryophyta</taxon>
        <taxon>Tracheophyta</taxon>
        <taxon>Spermatophyta</taxon>
        <taxon>Magnoliopsida</taxon>
        <taxon>Liliopsida</taxon>
        <taxon>Asparagales</taxon>
        <taxon>Orchidaceae</taxon>
        <taxon>Epidendroideae</taxon>
        <taxon>Malaxideae</taxon>
        <taxon>Dendrobiinae</taxon>
        <taxon>Dendrobium</taxon>
    </lineage>
</organism>
<name>A0AAV7FZ88_DENCH</name>
<reference evidence="2 3" key="1">
    <citation type="journal article" date="2021" name="Hortic Res">
        <title>Chromosome-scale assembly of the Dendrobium chrysotoxum genome enhances the understanding of orchid evolution.</title>
        <authorList>
            <person name="Zhang Y."/>
            <person name="Zhang G.Q."/>
            <person name="Zhang D."/>
            <person name="Liu X.D."/>
            <person name="Xu X.Y."/>
            <person name="Sun W.H."/>
            <person name="Yu X."/>
            <person name="Zhu X."/>
            <person name="Wang Z.W."/>
            <person name="Zhao X."/>
            <person name="Zhong W.Y."/>
            <person name="Chen H."/>
            <person name="Yin W.L."/>
            <person name="Huang T."/>
            <person name="Niu S.C."/>
            <person name="Liu Z.J."/>
        </authorList>
    </citation>
    <scope>NUCLEOTIDE SEQUENCE [LARGE SCALE GENOMIC DNA]</scope>
    <source>
        <strain evidence="2">Lindl</strain>
    </source>
</reference>
<feature type="region of interest" description="Disordered" evidence="1">
    <location>
        <begin position="1"/>
        <end position="33"/>
    </location>
</feature>
<proteinExistence type="predicted"/>
<dbReference type="EMBL" id="JAGFBR010000015">
    <property type="protein sequence ID" value="KAH0454904.1"/>
    <property type="molecule type" value="Genomic_DNA"/>
</dbReference>
<keyword evidence="3" id="KW-1185">Reference proteome</keyword>
<sequence>MEGVELSRRDRIMPVNPKIQNQPKSDSGHPLACSDPALAPTAIPCAHIGTPTRSRILTRDSPHVLAASPAGPALAPFAHTRSCPHPLAPGCIAASESLAIRITIGFTVGSCILADPFSVVLEVPEFFGGKIVPMV</sequence>
<feature type="compositionally biased region" description="Basic and acidic residues" evidence="1">
    <location>
        <begin position="1"/>
        <end position="12"/>
    </location>
</feature>
<dbReference type="AlphaFoldDB" id="A0AAV7FZ88"/>
<accession>A0AAV7FZ88</accession>
<gene>
    <name evidence="2" type="ORF">IEQ34_016828</name>
</gene>
<comment type="caution">
    <text evidence="2">The sequence shown here is derived from an EMBL/GenBank/DDBJ whole genome shotgun (WGS) entry which is preliminary data.</text>
</comment>
<evidence type="ECO:0000256" key="1">
    <source>
        <dbReference type="SAM" id="MobiDB-lite"/>
    </source>
</evidence>
<protein>
    <submittedName>
        <fullName evidence="2">Uncharacterized protein</fullName>
    </submittedName>
</protein>
<dbReference type="Proteomes" id="UP000775213">
    <property type="component" value="Unassembled WGS sequence"/>
</dbReference>